<dbReference type="RefSeq" id="XP_066831203.1">
    <property type="nucleotide sequence ID" value="XM_066974467.1"/>
</dbReference>
<feature type="transmembrane region" description="Helical" evidence="1">
    <location>
        <begin position="90"/>
        <end position="116"/>
    </location>
</feature>
<keyword evidence="1" id="KW-0812">Transmembrane</keyword>
<accession>A0ABP0ZSE7</accession>
<evidence type="ECO:0000313" key="3">
    <source>
        <dbReference type="Proteomes" id="UP001497383"/>
    </source>
</evidence>
<dbReference type="Proteomes" id="UP001497383">
    <property type="component" value="Chromosome 5"/>
</dbReference>
<feature type="transmembrane region" description="Helical" evidence="1">
    <location>
        <begin position="60"/>
        <end position="78"/>
    </location>
</feature>
<evidence type="ECO:0000256" key="1">
    <source>
        <dbReference type="SAM" id="Phobius"/>
    </source>
</evidence>
<sequence>MMSISSKIFATGEEVGGGRRRRKRVLPSKLKMPLAEAVLKELAINSPTGQRLQQQKKIKTKYSIFYTPYKWLFNYYYSSPMILYSAGETVLYNLITLGLFSVLAFYVVWVLPAALIQSLEKFYFYLTGSHYQ</sequence>
<reference evidence="2 3" key="1">
    <citation type="submission" date="2024-03" db="EMBL/GenBank/DDBJ databases">
        <authorList>
            <person name="Brejova B."/>
        </authorList>
    </citation>
    <scope>NUCLEOTIDE SEQUENCE [LARGE SCALE GENOMIC DNA]</scope>
    <source>
        <strain evidence="2 3">CBS 14171</strain>
    </source>
</reference>
<evidence type="ECO:0000313" key="2">
    <source>
        <dbReference type="EMBL" id="CAK9440165.1"/>
    </source>
</evidence>
<gene>
    <name evidence="2" type="ORF">LODBEIA_P42650</name>
</gene>
<protein>
    <submittedName>
        <fullName evidence="2">Uncharacterized protein</fullName>
    </submittedName>
</protein>
<keyword evidence="1" id="KW-1133">Transmembrane helix</keyword>
<proteinExistence type="predicted"/>
<dbReference type="GeneID" id="92209461"/>
<name>A0ABP0ZSE7_9ASCO</name>
<dbReference type="EMBL" id="OZ022409">
    <property type="protein sequence ID" value="CAK9440165.1"/>
    <property type="molecule type" value="Genomic_DNA"/>
</dbReference>
<keyword evidence="3" id="KW-1185">Reference proteome</keyword>
<organism evidence="2 3">
    <name type="scientific">Lodderomyces beijingensis</name>
    <dbReference type="NCBI Taxonomy" id="1775926"/>
    <lineage>
        <taxon>Eukaryota</taxon>
        <taxon>Fungi</taxon>
        <taxon>Dikarya</taxon>
        <taxon>Ascomycota</taxon>
        <taxon>Saccharomycotina</taxon>
        <taxon>Pichiomycetes</taxon>
        <taxon>Debaryomycetaceae</taxon>
        <taxon>Candida/Lodderomyces clade</taxon>
        <taxon>Lodderomyces</taxon>
    </lineage>
</organism>
<keyword evidence="1" id="KW-0472">Membrane</keyword>